<keyword evidence="2" id="KW-1185">Reference proteome</keyword>
<sequence>MFDLHVHAAPDVVDRRLDDAATVDAYERDGFSGCVLKAHYESTVGRAHTAGRGRGLQVLGGLALNQHVGGLNPAAVEAALAAGARIIWFPTADALTQKRAGLPRLCGLRPGLSEHTYAVPPVDVSTEAAARDICARIARYDAVLATGHISVEEVEWLLPVAREAGVTRVLLTHPSYTVPGMSAEQARRFTDRGALAEITAFQLFHQPGCTAADLAAFASGVGLDRVVLSSDAGQPDSPPAPQALRILIDALAGEGLDREALHACAGAVPARLFAH</sequence>
<comment type="caution">
    <text evidence="1">The sequence shown here is derived from an EMBL/GenBank/DDBJ whole genome shotgun (WGS) entry which is preliminary data.</text>
</comment>
<reference evidence="1 2" key="1">
    <citation type="submission" date="2020-09" db="EMBL/GenBank/DDBJ databases">
        <title>Diversity and distribution of actinomycetes associated with coral in the coast of Hainan.</title>
        <authorList>
            <person name="Li F."/>
        </authorList>
    </citation>
    <scope>NUCLEOTIDE SEQUENCE [LARGE SCALE GENOMIC DNA]</scope>
    <source>
        <strain evidence="1 2">HNM0947</strain>
    </source>
</reference>
<dbReference type="Pfam" id="PF19799">
    <property type="entry name" value="DUF6282"/>
    <property type="match status" value="1"/>
</dbReference>
<name>A0ABR9P132_9ACTN</name>
<dbReference type="Proteomes" id="UP000806528">
    <property type="component" value="Unassembled WGS sequence"/>
</dbReference>
<dbReference type="SUPFAM" id="SSF51556">
    <property type="entry name" value="Metallo-dependent hydrolases"/>
    <property type="match status" value="1"/>
</dbReference>
<organism evidence="1 2">
    <name type="scientific">Nocardiopsis coralli</name>
    <dbReference type="NCBI Taxonomy" id="2772213"/>
    <lineage>
        <taxon>Bacteria</taxon>
        <taxon>Bacillati</taxon>
        <taxon>Actinomycetota</taxon>
        <taxon>Actinomycetes</taxon>
        <taxon>Streptosporangiales</taxon>
        <taxon>Nocardiopsidaceae</taxon>
        <taxon>Nocardiopsis</taxon>
    </lineage>
</organism>
<dbReference type="EMBL" id="JADBGI010000002">
    <property type="protein sequence ID" value="MBE2997556.1"/>
    <property type="molecule type" value="Genomic_DNA"/>
</dbReference>
<protein>
    <recommendedName>
        <fullName evidence="3">Amidohydrolase</fullName>
    </recommendedName>
</protein>
<dbReference type="InterPro" id="IPR046249">
    <property type="entry name" value="DUF6282"/>
</dbReference>
<gene>
    <name evidence="1" type="ORF">IDM40_02390</name>
</gene>
<dbReference type="RefSeq" id="WP_193120217.1">
    <property type="nucleotide sequence ID" value="NZ_JADBGI010000002.1"/>
</dbReference>
<proteinExistence type="predicted"/>
<evidence type="ECO:0008006" key="3">
    <source>
        <dbReference type="Google" id="ProtNLM"/>
    </source>
</evidence>
<dbReference type="InterPro" id="IPR032466">
    <property type="entry name" value="Metal_Hydrolase"/>
</dbReference>
<evidence type="ECO:0000313" key="2">
    <source>
        <dbReference type="Proteomes" id="UP000806528"/>
    </source>
</evidence>
<accession>A0ABR9P132</accession>
<evidence type="ECO:0000313" key="1">
    <source>
        <dbReference type="EMBL" id="MBE2997556.1"/>
    </source>
</evidence>